<evidence type="ECO:0000256" key="1">
    <source>
        <dbReference type="PROSITE-ProRule" id="PRU00339"/>
    </source>
</evidence>
<dbReference type="PROSITE" id="PS51257">
    <property type="entry name" value="PROKAR_LIPOPROTEIN"/>
    <property type="match status" value="1"/>
</dbReference>
<dbReference type="SUPFAM" id="SSF101898">
    <property type="entry name" value="NHL repeat"/>
    <property type="match status" value="1"/>
</dbReference>
<feature type="repeat" description="TPR" evidence="1">
    <location>
        <begin position="446"/>
        <end position="479"/>
    </location>
</feature>
<dbReference type="InterPro" id="IPR011990">
    <property type="entry name" value="TPR-like_helical_dom_sf"/>
</dbReference>
<feature type="chain" id="PRO_5039028462" description="SMP-30/Gluconolactonase/LRE-like region domain-containing protein" evidence="3">
    <location>
        <begin position="30"/>
        <end position="550"/>
    </location>
</feature>
<dbReference type="GO" id="GO:0008270">
    <property type="term" value="F:zinc ion binding"/>
    <property type="evidence" value="ECO:0007669"/>
    <property type="project" value="UniProtKB-KW"/>
</dbReference>
<dbReference type="Proteomes" id="UP000823960">
    <property type="component" value="Unassembled WGS sequence"/>
</dbReference>
<feature type="transmembrane region" description="Helical" evidence="2">
    <location>
        <begin position="494"/>
        <end position="511"/>
    </location>
</feature>
<dbReference type="PANTHER" id="PTHR24104:SF25">
    <property type="entry name" value="PROTEIN LIN-41"/>
    <property type="match status" value="1"/>
</dbReference>
<dbReference type="SMART" id="SM00028">
    <property type="entry name" value="TPR"/>
    <property type="match status" value="2"/>
</dbReference>
<dbReference type="AlphaFoldDB" id="A0A9D1NS23"/>
<keyword evidence="2" id="KW-0472">Membrane</keyword>
<gene>
    <name evidence="4" type="ORF">IAD28_06225</name>
</gene>
<dbReference type="Gene3D" id="2.120.10.30">
    <property type="entry name" value="TolB, C-terminal domain"/>
    <property type="match status" value="2"/>
</dbReference>
<dbReference type="InterPro" id="IPR011042">
    <property type="entry name" value="6-blade_b-propeller_TolB-like"/>
</dbReference>
<evidence type="ECO:0008006" key="6">
    <source>
        <dbReference type="Google" id="ProtNLM"/>
    </source>
</evidence>
<evidence type="ECO:0000256" key="2">
    <source>
        <dbReference type="SAM" id="Phobius"/>
    </source>
</evidence>
<dbReference type="Gene3D" id="1.25.40.10">
    <property type="entry name" value="Tetratricopeptide repeat domain"/>
    <property type="match status" value="1"/>
</dbReference>
<reference evidence="4" key="2">
    <citation type="journal article" date="2021" name="PeerJ">
        <title>Extensive microbial diversity within the chicken gut microbiome revealed by metagenomics and culture.</title>
        <authorList>
            <person name="Gilroy R."/>
            <person name="Ravi A."/>
            <person name="Getino M."/>
            <person name="Pursley I."/>
            <person name="Horton D.L."/>
            <person name="Alikhan N.F."/>
            <person name="Baker D."/>
            <person name="Gharbi K."/>
            <person name="Hall N."/>
            <person name="Watson M."/>
            <person name="Adriaenssens E.M."/>
            <person name="Foster-Nyarko E."/>
            <person name="Jarju S."/>
            <person name="Secka A."/>
            <person name="Antonio M."/>
            <person name="Oren A."/>
            <person name="Chaudhuri R.R."/>
            <person name="La Ragione R."/>
            <person name="Hildebrand F."/>
            <person name="Pallen M.J."/>
        </authorList>
    </citation>
    <scope>NUCLEOTIDE SEQUENCE</scope>
    <source>
        <strain evidence="4">1370</strain>
    </source>
</reference>
<evidence type="ECO:0000313" key="5">
    <source>
        <dbReference type="Proteomes" id="UP000823960"/>
    </source>
</evidence>
<keyword evidence="2" id="KW-1133">Transmembrane helix</keyword>
<reference evidence="4" key="1">
    <citation type="submission" date="2020-10" db="EMBL/GenBank/DDBJ databases">
        <authorList>
            <person name="Gilroy R."/>
        </authorList>
    </citation>
    <scope>NUCLEOTIDE SEQUENCE</scope>
    <source>
        <strain evidence="4">1370</strain>
    </source>
</reference>
<sequence>MTSKILKKTLVVLLSAAVLLSCGALSLLAEDPYVSYNYNPWQEAVPSQNGYIVSDTITGKEMGLDQLSDPESPLFISEDEPATLSDAKDFFLSDNNEFFIVDTGNNRIIRTDVNFNLIACYKTFTGSNLTEEAVAEDGSTYTREVTDLKAPYGIFVDEDDIMYIADRDNQRIIKCGFDCEIITEYTRPDTELYDSQSFFCTKVLVDAAKNVYVICPAVNKGAIMFSPSGNFIGYYGANRVEVTAEVIRNKIWRKFASESQQATLIRTTPVEYANFDIDDEGFIYTVTEVANISTDAVKKLNPSGNNILELTTNSANLTFGDQEAVTYSGTTYATRLTDITIGDNGLINILDYTSGRVFQYDRECNLLFIFGCDQEGQRSGFDNPNAIECLGNLIYVLDGRNNDITVFEETLFGAYVHEAVELFNRGLYEEAKDYWIEVLKRDGNYNMGYIALGRAYLNEDNYDEAIKYLKLAYEAEDYDRAFEARRQDMLRDNFTLIVILIIALIIIYLVIKRLQKKGKIPNKLIRTGIKWVIKKIEPFALRIVEGVKNR</sequence>
<dbReference type="SUPFAM" id="SSF48452">
    <property type="entry name" value="TPR-like"/>
    <property type="match status" value="1"/>
</dbReference>
<evidence type="ECO:0000313" key="4">
    <source>
        <dbReference type="EMBL" id="HIV11268.1"/>
    </source>
</evidence>
<protein>
    <recommendedName>
        <fullName evidence="6">SMP-30/Gluconolactonase/LRE-like region domain-containing protein</fullName>
    </recommendedName>
</protein>
<dbReference type="PROSITE" id="PS50005">
    <property type="entry name" value="TPR"/>
    <property type="match status" value="1"/>
</dbReference>
<name>A0A9D1NS23_9FIRM</name>
<dbReference type="EMBL" id="DVOL01000089">
    <property type="protein sequence ID" value="HIV11268.1"/>
    <property type="molecule type" value="Genomic_DNA"/>
</dbReference>
<dbReference type="InterPro" id="IPR019734">
    <property type="entry name" value="TPR_rpt"/>
</dbReference>
<organism evidence="4 5">
    <name type="scientific">Candidatus Faeciplasma avium</name>
    <dbReference type="NCBI Taxonomy" id="2840798"/>
    <lineage>
        <taxon>Bacteria</taxon>
        <taxon>Bacillati</taxon>
        <taxon>Bacillota</taxon>
        <taxon>Clostridia</taxon>
        <taxon>Eubacteriales</taxon>
        <taxon>Oscillospiraceae</taxon>
        <taxon>Oscillospiraceae incertae sedis</taxon>
        <taxon>Candidatus Faeciplasma</taxon>
    </lineage>
</organism>
<accession>A0A9D1NS23</accession>
<dbReference type="PANTHER" id="PTHR24104">
    <property type="entry name" value="E3 UBIQUITIN-PROTEIN LIGASE NHLRC1-RELATED"/>
    <property type="match status" value="1"/>
</dbReference>
<keyword evidence="2" id="KW-0812">Transmembrane</keyword>
<proteinExistence type="predicted"/>
<dbReference type="InterPro" id="IPR050952">
    <property type="entry name" value="TRIM-NHL_E3_ligases"/>
</dbReference>
<comment type="caution">
    <text evidence="4">The sequence shown here is derived from an EMBL/GenBank/DDBJ whole genome shotgun (WGS) entry which is preliminary data.</text>
</comment>
<feature type="signal peptide" evidence="3">
    <location>
        <begin position="1"/>
        <end position="29"/>
    </location>
</feature>
<evidence type="ECO:0000256" key="3">
    <source>
        <dbReference type="SAM" id="SignalP"/>
    </source>
</evidence>
<keyword evidence="1" id="KW-0802">TPR repeat</keyword>
<keyword evidence="3" id="KW-0732">Signal</keyword>